<organism evidence="6 7">
    <name type="scientific">Desulfonema ishimotonii</name>
    <dbReference type="NCBI Taxonomy" id="45657"/>
    <lineage>
        <taxon>Bacteria</taxon>
        <taxon>Pseudomonadati</taxon>
        <taxon>Thermodesulfobacteriota</taxon>
        <taxon>Desulfobacteria</taxon>
        <taxon>Desulfobacterales</taxon>
        <taxon>Desulfococcaceae</taxon>
        <taxon>Desulfonema</taxon>
    </lineage>
</organism>
<dbReference type="Pfam" id="PF12797">
    <property type="entry name" value="Fer4_2"/>
    <property type="match status" value="1"/>
</dbReference>
<dbReference type="RefSeq" id="WP_124331013.1">
    <property type="nucleotide sequence ID" value="NZ_BEXT01000001.1"/>
</dbReference>
<feature type="domain" description="4Fe-4S ferredoxin-type" evidence="5">
    <location>
        <begin position="13"/>
        <end position="43"/>
    </location>
</feature>
<dbReference type="PROSITE" id="PS00198">
    <property type="entry name" value="4FE4S_FER_1"/>
    <property type="match status" value="1"/>
</dbReference>
<reference evidence="7" key="2">
    <citation type="submission" date="2019-01" db="EMBL/GenBank/DDBJ databases">
        <title>Genome sequence of Desulfonema ishimotonii strain Tokyo 01.</title>
        <authorList>
            <person name="Fukui M."/>
        </authorList>
    </citation>
    <scope>NUCLEOTIDE SEQUENCE [LARGE SCALE GENOMIC DNA]</scope>
    <source>
        <strain evidence="7">Tokyo 01</strain>
    </source>
</reference>
<dbReference type="PANTHER" id="PTHR43177">
    <property type="entry name" value="PROTEIN NRFC"/>
    <property type="match status" value="1"/>
</dbReference>
<dbReference type="Proteomes" id="UP000288096">
    <property type="component" value="Unassembled WGS sequence"/>
</dbReference>
<dbReference type="OrthoDB" id="9789030at2"/>
<evidence type="ECO:0000256" key="3">
    <source>
        <dbReference type="ARBA" id="ARBA00023004"/>
    </source>
</evidence>
<dbReference type="NCBIfam" id="NF041782">
    <property type="entry name" value="mnquin_red_QrcC"/>
    <property type="match status" value="1"/>
</dbReference>
<dbReference type="InterPro" id="IPR017896">
    <property type="entry name" value="4Fe4S_Fe-S-bd"/>
</dbReference>
<keyword evidence="7" id="KW-1185">Reference proteome</keyword>
<evidence type="ECO:0000313" key="6">
    <source>
        <dbReference type="EMBL" id="GBC64003.1"/>
    </source>
</evidence>
<proteinExistence type="predicted"/>
<keyword evidence="3" id="KW-0408">Iron</keyword>
<feature type="domain" description="4Fe-4S ferredoxin-type" evidence="5">
    <location>
        <begin position="105"/>
        <end position="134"/>
    </location>
</feature>
<sequence length="262" mass="30129">MKKAQEQNKPKKYGMVIDLDKCTGCGACMVACMAENNVPFKKDESNKKDSITWMRVYKLTNDEKYPDADICYLPRPCQHCEGQHGHSPCVSVCPATATDYSEETGIVSQIYTRCFGCRYCMAACPYHARYFNWWDPVWPEGMEKMLNPDVSPRMRGIVEKCSFCFHRYQSAMDKAHYEGRRDIEEGEYQTACTQACPAGAITFGDLNNPAHKVHELKKHPDAFRLLERLGTNPKIYYMSNREWVRKAGDNHLMAEKPAKKQH</sequence>
<dbReference type="GO" id="GO:0046872">
    <property type="term" value="F:metal ion binding"/>
    <property type="evidence" value="ECO:0007669"/>
    <property type="project" value="UniProtKB-KW"/>
</dbReference>
<evidence type="ECO:0000259" key="5">
    <source>
        <dbReference type="PROSITE" id="PS51379"/>
    </source>
</evidence>
<gene>
    <name evidence="6" type="ORF">DENIS_5003</name>
</gene>
<protein>
    <submittedName>
        <fullName evidence="6">Molybdopterin oxidoreductase</fullName>
    </submittedName>
</protein>
<dbReference type="PROSITE" id="PS51379">
    <property type="entry name" value="4FE4S_FER_2"/>
    <property type="match status" value="2"/>
</dbReference>
<dbReference type="PANTHER" id="PTHR43177:SF3">
    <property type="entry name" value="PROTEIN NRFC HOMOLOG"/>
    <property type="match status" value="1"/>
</dbReference>
<keyword evidence="2" id="KW-0479">Metal-binding</keyword>
<accession>A0A401G494</accession>
<keyword evidence="1" id="KW-0004">4Fe-4S</keyword>
<dbReference type="CDD" id="cd10551">
    <property type="entry name" value="PsrB"/>
    <property type="match status" value="1"/>
</dbReference>
<evidence type="ECO:0000256" key="1">
    <source>
        <dbReference type="ARBA" id="ARBA00022485"/>
    </source>
</evidence>
<evidence type="ECO:0000256" key="4">
    <source>
        <dbReference type="ARBA" id="ARBA00023014"/>
    </source>
</evidence>
<dbReference type="InterPro" id="IPR050954">
    <property type="entry name" value="ET_IronSulfur_Cluster-Binding"/>
</dbReference>
<dbReference type="InterPro" id="IPR017900">
    <property type="entry name" value="4Fe4S_Fe_S_CS"/>
</dbReference>
<dbReference type="Gene3D" id="3.30.70.20">
    <property type="match status" value="2"/>
</dbReference>
<dbReference type="EMBL" id="BEXT01000001">
    <property type="protein sequence ID" value="GBC64003.1"/>
    <property type="molecule type" value="Genomic_DNA"/>
</dbReference>
<evidence type="ECO:0000313" key="7">
    <source>
        <dbReference type="Proteomes" id="UP000288096"/>
    </source>
</evidence>
<dbReference type="InterPro" id="IPR053552">
    <property type="entry name" value="Menaquinone_reductase_QrcC"/>
</dbReference>
<reference evidence="7" key="1">
    <citation type="submission" date="2017-11" db="EMBL/GenBank/DDBJ databases">
        <authorList>
            <person name="Watanabe M."/>
            <person name="Kojima H."/>
        </authorList>
    </citation>
    <scope>NUCLEOTIDE SEQUENCE [LARGE SCALE GENOMIC DNA]</scope>
    <source>
        <strain evidence="7">Tokyo 01</strain>
    </source>
</reference>
<dbReference type="Pfam" id="PF13247">
    <property type="entry name" value="Fer4_11"/>
    <property type="match status" value="1"/>
</dbReference>
<name>A0A401G494_9BACT</name>
<keyword evidence="4" id="KW-0411">Iron-sulfur</keyword>
<evidence type="ECO:0000256" key="2">
    <source>
        <dbReference type="ARBA" id="ARBA00022723"/>
    </source>
</evidence>
<dbReference type="AlphaFoldDB" id="A0A401G494"/>
<dbReference type="SUPFAM" id="SSF54862">
    <property type="entry name" value="4Fe-4S ferredoxins"/>
    <property type="match status" value="1"/>
</dbReference>
<comment type="caution">
    <text evidence="6">The sequence shown here is derived from an EMBL/GenBank/DDBJ whole genome shotgun (WGS) entry which is preliminary data.</text>
</comment>
<dbReference type="GO" id="GO:0051539">
    <property type="term" value="F:4 iron, 4 sulfur cluster binding"/>
    <property type="evidence" value="ECO:0007669"/>
    <property type="project" value="UniProtKB-KW"/>
</dbReference>